<dbReference type="AlphaFoldDB" id="A0A9W7IPJ5"/>
<accession>A0A9W7IPJ5</accession>
<comment type="caution">
    <text evidence="1">The sequence shown here is derived from an EMBL/GenBank/DDBJ whole genome shotgun (WGS) entry which is preliminary data.</text>
</comment>
<evidence type="ECO:0000313" key="2">
    <source>
        <dbReference type="Proteomes" id="UP001165190"/>
    </source>
</evidence>
<keyword evidence="2" id="KW-1185">Reference proteome</keyword>
<sequence>MPYGNLSTPPPLGEQLRGARGLWHAAVRFLVHQARSSYEASYVSGTTDVGGGHHHKFAFRCMNSWGPLKRIRRAAEAVRLNISMMILAENINSYTM</sequence>
<proteinExistence type="predicted"/>
<protein>
    <submittedName>
        <fullName evidence="1">Uncharacterized protein</fullName>
    </submittedName>
</protein>
<dbReference type="Proteomes" id="UP001165190">
    <property type="component" value="Unassembled WGS sequence"/>
</dbReference>
<gene>
    <name evidence="1" type="ORF">HRI_003448600</name>
</gene>
<evidence type="ECO:0000313" key="1">
    <source>
        <dbReference type="EMBL" id="GMI97793.1"/>
    </source>
</evidence>
<organism evidence="1 2">
    <name type="scientific">Hibiscus trionum</name>
    <name type="common">Flower of an hour</name>
    <dbReference type="NCBI Taxonomy" id="183268"/>
    <lineage>
        <taxon>Eukaryota</taxon>
        <taxon>Viridiplantae</taxon>
        <taxon>Streptophyta</taxon>
        <taxon>Embryophyta</taxon>
        <taxon>Tracheophyta</taxon>
        <taxon>Spermatophyta</taxon>
        <taxon>Magnoliopsida</taxon>
        <taxon>eudicotyledons</taxon>
        <taxon>Gunneridae</taxon>
        <taxon>Pentapetalae</taxon>
        <taxon>rosids</taxon>
        <taxon>malvids</taxon>
        <taxon>Malvales</taxon>
        <taxon>Malvaceae</taxon>
        <taxon>Malvoideae</taxon>
        <taxon>Hibiscus</taxon>
    </lineage>
</organism>
<dbReference type="EMBL" id="BSYR01000030">
    <property type="protein sequence ID" value="GMI97793.1"/>
    <property type="molecule type" value="Genomic_DNA"/>
</dbReference>
<name>A0A9W7IPJ5_HIBTR</name>
<reference evidence="1" key="1">
    <citation type="submission" date="2023-05" db="EMBL/GenBank/DDBJ databases">
        <title>Genome and transcriptome analyses reveal genes involved in the formation of fine ridges on petal epidermal cells in Hibiscus trionum.</title>
        <authorList>
            <person name="Koshimizu S."/>
            <person name="Masuda S."/>
            <person name="Ishii T."/>
            <person name="Shirasu K."/>
            <person name="Hoshino A."/>
            <person name="Arita M."/>
        </authorList>
    </citation>
    <scope>NUCLEOTIDE SEQUENCE</scope>
    <source>
        <strain evidence="1">Hamamatsu line</strain>
    </source>
</reference>